<evidence type="ECO:0000256" key="5">
    <source>
        <dbReference type="ARBA" id="ARBA00022614"/>
    </source>
</evidence>
<comment type="subcellular location">
    <subcellularLocation>
        <location evidence="1">Membrane</location>
        <topology evidence="1">Single-pass type I membrane protein</topology>
    </subcellularLocation>
</comment>
<comment type="catalytic activity">
    <reaction evidence="17">
        <text>L-threonyl-[protein] + ATP = O-phospho-L-threonyl-[protein] + ADP + H(+)</text>
        <dbReference type="Rhea" id="RHEA:46608"/>
        <dbReference type="Rhea" id="RHEA-COMP:11060"/>
        <dbReference type="Rhea" id="RHEA-COMP:11605"/>
        <dbReference type="ChEBI" id="CHEBI:15378"/>
        <dbReference type="ChEBI" id="CHEBI:30013"/>
        <dbReference type="ChEBI" id="CHEBI:30616"/>
        <dbReference type="ChEBI" id="CHEBI:61977"/>
        <dbReference type="ChEBI" id="CHEBI:456216"/>
        <dbReference type="EC" id="2.7.11.1"/>
    </reaction>
</comment>
<evidence type="ECO:0000256" key="14">
    <source>
        <dbReference type="ARBA" id="ARBA00023136"/>
    </source>
</evidence>
<dbReference type="Pfam" id="PF07714">
    <property type="entry name" value="PK_Tyr_Ser-Thr"/>
    <property type="match status" value="1"/>
</dbReference>
<dbReference type="AlphaFoldDB" id="A0AAV3RI38"/>
<evidence type="ECO:0000256" key="16">
    <source>
        <dbReference type="ARBA" id="ARBA00023180"/>
    </source>
</evidence>
<dbReference type="InterPro" id="IPR008271">
    <property type="entry name" value="Ser/Thr_kinase_AS"/>
</dbReference>
<evidence type="ECO:0000256" key="8">
    <source>
        <dbReference type="ARBA" id="ARBA00022729"/>
    </source>
</evidence>
<keyword evidence="3 23" id="KW-0723">Serine/threonine-protein kinase</keyword>
<evidence type="ECO:0000256" key="17">
    <source>
        <dbReference type="ARBA" id="ARBA00047899"/>
    </source>
</evidence>
<evidence type="ECO:0000256" key="11">
    <source>
        <dbReference type="ARBA" id="ARBA00022777"/>
    </source>
</evidence>
<name>A0AAV3RI38_LITER</name>
<evidence type="ECO:0000256" key="10">
    <source>
        <dbReference type="ARBA" id="ARBA00022741"/>
    </source>
</evidence>
<sequence>MTSPPPSAGVILILLITSATTTIFALGGGATTLAAVYGGATTTICTLVASQPTQPIQCWTRGKGVRTPLPSATSFSAVSGGADVFCGITSGAAALLCWDADSLTPRRLYYNVLNPINSITIGDSQICVLTNLNDVVCLRGESPNKGPFKEISCGLGFCCSVVEFNDSVVCWGRNVRDRVSTNSEWSYRYMNVDIAYDIEYSFSNISMMNVFVGGGHACGISVSGLVICKGNNDHGQLNVPSNSSYEFSGLALGANHSCAIRRLDNSIVCWGGNGGFSGGLVDGVSFESIVAGVDFTCGLVSSNFSVVCWGVGWPNELYPVGVSLPLAKSLPGACVWRSCECGTYPQSQELCSRNGNICRDCDVIPVSNTPPPWLSIPPPPLTVKDSSRSRGLRRGLVVFAVVGSVGTFAGILTIIYCLWTGVLFGKNKIHNSVRPSTNDVNNNNAPKSSSSPAIFSRSFTLGRQGSRLMRRQRSGTSSKHTERAEEFLFSDLVAATNNFSIENKIGAGSFGVVYRGKLPEGREVAIKREETSAKTKKLQEKENAFESELAFLSRLHHKHLVRLVGYCEEGDERLLVYDYMKNGALYDHLHDQNNVEKSSSVLNSWRMRIKIALDAARGIEYLHNYAVPPIIHRDIKSSNILLDANWTARVSDFGLSLMGPDLDDLEFKPLKAAGTVGYIDPEYYELNVLTAKSDVYGFGVVLLELLTGKKAVFTSVESGRSPINLVDFAVPPIQGGEVAGLLDPRIGPPDSREAETVEQLAYTAMHCVNYQGKERPTMTDIVSILETALSLCDCSHGSISSDPLSILSE</sequence>
<keyword evidence="11 23" id="KW-0418">Kinase</keyword>
<evidence type="ECO:0000256" key="7">
    <source>
        <dbReference type="ARBA" id="ARBA00022692"/>
    </source>
</evidence>
<gene>
    <name evidence="23" type="ORF">LIER_28041</name>
</gene>
<dbReference type="SUPFAM" id="SSF56112">
    <property type="entry name" value="Protein kinase-like (PK-like)"/>
    <property type="match status" value="1"/>
</dbReference>
<evidence type="ECO:0000256" key="13">
    <source>
        <dbReference type="ARBA" id="ARBA00022989"/>
    </source>
</evidence>
<dbReference type="Gene3D" id="2.130.10.30">
    <property type="entry name" value="Regulator of chromosome condensation 1/beta-lactamase-inhibitor protein II"/>
    <property type="match status" value="2"/>
</dbReference>
<evidence type="ECO:0000259" key="22">
    <source>
        <dbReference type="PROSITE" id="PS50011"/>
    </source>
</evidence>
<evidence type="ECO:0000256" key="1">
    <source>
        <dbReference type="ARBA" id="ARBA00004479"/>
    </source>
</evidence>
<keyword evidence="4" id="KW-0597">Phosphoprotein</keyword>
<organism evidence="23 24">
    <name type="scientific">Lithospermum erythrorhizon</name>
    <name type="common">Purple gromwell</name>
    <name type="synonym">Lithospermum officinale var. erythrorhizon</name>
    <dbReference type="NCBI Taxonomy" id="34254"/>
    <lineage>
        <taxon>Eukaryota</taxon>
        <taxon>Viridiplantae</taxon>
        <taxon>Streptophyta</taxon>
        <taxon>Embryophyta</taxon>
        <taxon>Tracheophyta</taxon>
        <taxon>Spermatophyta</taxon>
        <taxon>Magnoliopsida</taxon>
        <taxon>eudicotyledons</taxon>
        <taxon>Gunneridae</taxon>
        <taxon>Pentapetalae</taxon>
        <taxon>asterids</taxon>
        <taxon>lamiids</taxon>
        <taxon>Boraginales</taxon>
        <taxon>Boraginaceae</taxon>
        <taxon>Boraginoideae</taxon>
        <taxon>Lithospermeae</taxon>
        <taxon>Lithospermum</taxon>
    </lineage>
</organism>
<dbReference type="InterPro" id="IPR017441">
    <property type="entry name" value="Protein_kinase_ATP_BS"/>
</dbReference>
<keyword evidence="15" id="KW-0675">Receptor</keyword>
<protein>
    <recommendedName>
        <fullName evidence="2">non-specific serine/threonine protein kinase</fullName>
        <ecNumber evidence="2">2.7.11.1</ecNumber>
    </recommendedName>
</protein>
<feature type="binding site" evidence="19">
    <location>
        <position position="527"/>
    </location>
    <ligand>
        <name>ATP</name>
        <dbReference type="ChEBI" id="CHEBI:30616"/>
    </ligand>
</feature>
<dbReference type="SMART" id="SM00220">
    <property type="entry name" value="S_TKc"/>
    <property type="match status" value="1"/>
</dbReference>
<dbReference type="GO" id="GO:0042803">
    <property type="term" value="F:protein homodimerization activity"/>
    <property type="evidence" value="ECO:0007669"/>
    <property type="project" value="UniProtKB-ARBA"/>
</dbReference>
<evidence type="ECO:0000256" key="12">
    <source>
        <dbReference type="ARBA" id="ARBA00022840"/>
    </source>
</evidence>
<keyword evidence="14 21" id="KW-0472">Membrane</keyword>
<keyword evidence="8" id="KW-0732">Signal</keyword>
<accession>A0AAV3RI38</accession>
<dbReference type="InterPro" id="IPR001245">
    <property type="entry name" value="Ser-Thr/Tyr_kinase_cat_dom"/>
</dbReference>
<dbReference type="PANTHER" id="PTHR46146">
    <property type="entry name" value="SERINE/THREONINE-PROTEIN KINASE-LIKE PROTEIN CCR4"/>
    <property type="match status" value="1"/>
</dbReference>
<dbReference type="GO" id="GO:0016020">
    <property type="term" value="C:membrane"/>
    <property type="evidence" value="ECO:0007669"/>
    <property type="project" value="UniProtKB-SubCell"/>
</dbReference>
<dbReference type="CDD" id="cd14066">
    <property type="entry name" value="STKc_IRAK"/>
    <property type="match status" value="1"/>
</dbReference>
<dbReference type="PROSITE" id="PS00107">
    <property type="entry name" value="PROTEIN_KINASE_ATP"/>
    <property type="match status" value="1"/>
</dbReference>
<keyword evidence="24" id="KW-1185">Reference proteome</keyword>
<feature type="domain" description="Protein kinase" evidence="22">
    <location>
        <begin position="499"/>
        <end position="789"/>
    </location>
</feature>
<dbReference type="GO" id="GO:0005524">
    <property type="term" value="F:ATP binding"/>
    <property type="evidence" value="ECO:0007669"/>
    <property type="project" value="UniProtKB-UniRule"/>
</dbReference>
<comment type="catalytic activity">
    <reaction evidence="18">
        <text>L-seryl-[protein] + ATP = O-phospho-L-seryl-[protein] + ADP + H(+)</text>
        <dbReference type="Rhea" id="RHEA:17989"/>
        <dbReference type="Rhea" id="RHEA-COMP:9863"/>
        <dbReference type="Rhea" id="RHEA-COMP:11604"/>
        <dbReference type="ChEBI" id="CHEBI:15378"/>
        <dbReference type="ChEBI" id="CHEBI:29999"/>
        <dbReference type="ChEBI" id="CHEBI:30616"/>
        <dbReference type="ChEBI" id="CHEBI:83421"/>
        <dbReference type="ChEBI" id="CHEBI:456216"/>
        <dbReference type="EC" id="2.7.11.1"/>
    </reaction>
</comment>
<proteinExistence type="predicted"/>
<evidence type="ECO:0000256" key="15">
    <source>
        <dbReference type="ARBA" id="ARBA00023170"/>
    </source>
</evidence>
<reference evidence="23 24" key="1">
    <citation type="submission" date="2024-01" db="EMBL/GenBank/DDBJ databases">
        <title>The complete chloroplast genome sequence of Lithospermum erythrorhizon: insights into the phylogenetic relationship among Boraginaceae species and the maternal lineages of purple gromwells.</title>
        <authorList>
            <person name="Okada T."/>
            <person name="Watanabe K."/>
        </authorList>
    </citation>
    <scope>NUCLEOTIDE SEQUENCE [LARGE SCALE GENOMIC DNA]</scope>
</reference>
<dbReference type="InterPro" id="IPR000719">
    <property type="entry name" value="Prot_kinase_dom"/>
</dbReference>
<feature type="compositionally biased region" description="Low complexity" evidence="20">
    <location>
        <begin position="441"/>
        <end position="453"/>
    </location>
</feature>
<feature type="transmembrane region" description="Helical" evidence="21">
    <location>
        <begin position="396"/>
        <end position="424"/>
    </location>
</feature>
<dbReference type="EMBL" id="BAABME010009187">
    <property type="protein sequence ID" value="GAA0174707.1"/>
    <property type="molecule type" value="Genomic_DNA"/>
</dbReference>
<evidence type="ECO:0000313" key="23">
    <source>
        <dbReference type="EMBL" id="GAA0174707.1"/>
    </source>
</evidence>
<evidence type="ECO:0000256" key="2">
    <source>
        <dbReference type="ARBA" id="ARBA00012513"/>
    </source>
</evidence>
<evidence type="ECO:0000256" key="9">
    <source>
        <dbReference type="ARBA" id="ARBA00022737"/>
    </source>
</evidence>
<dbReference type="FunFam" id="3.30.200.20:FF:000309">
    <property type="entry name" value="Leucine-rich repeat receptor protein kinase MSP1"/>
    <property type="match status" value="1"/>
</dbReference>
<keyword evidence="6" id="KW-0808">Transferase</keyword>
<dbReference type="PROSITE" id="PS50011">
    <property type="entry name" value="PROTEIN_KINASE_DOM"/>
    <property type="match status" value="1"/>
</dbReference>
<dbReference type="EC" id="2.7.11.1" evidence="2"/>
<dbReference type="Proteomes" id="UP001454036">
    <property type="component" value="Unassembled WGS sequence"/>
</dbReference>
<dbReference type="GO" id="GO:0004674">
    <property type="term" value="F:protein serine/threonine kinase activity"/>
    <property type="evidence" value="ECO:0007669"/>
    <property type="project" value="UniProtKB-KW"/>
</dbReference>
<evidence type="ECO:0000256" key="3">
    <source>
        <dbReference type="ARBA" id="ARBA00022527"/>
    </source>
</evidence>
<evidence type="ECO:0000256" key="18">
    <source>
        <dbReference type="ARBA" id="ARBA00048679"/>
    </source>
</evidence>
<evidence type="ECO:0000256" key="6">
    <source>
        <dbReference type="ARBA" id="ARBA00022679"/>
    </source>
</evidence>
<dbReference type="PROSITE" id="PS00108">
    <property type="entry name" value="PROTEIN_KINASE_ST"/>
    <property type="match status" value="1"/>
</dbReference>
<keyword evidence="5" id="KW-0433">Leucine-rich repeat</keyword>
<evidence type="ECO:0000313" key="24">
    <source>
        <dbReference type="Proteomes" id="UP001454036"/>
    </source>
</evidence>
<keyword evidence="9" id="KW-0677">Repeat</keyword>
<dbReference type="Gene3D" id="3.30.200.20">
    <property type="entry name" value="Phosphorylase Kinase, domain 1"/>
    <property type="match status" value="1"/>
</dbReference>
<keyword evidence="7 21" id="KW-0812">Transmembrane</keyword>
<evidence type="ECO:0000256" key="21">
    <source>
        <dbReference type="SAM" id="Phobius"/>
    </source>
</evidence>
<evidence type="ECO:0000256" key="20">
    <source>
        <dbReference type="SAM" id="MobiDB-lite"/>
    </source>
</evidence>
<keyword evidence="13 21" id="KW-1133">Transmembrane helix</keyword>
<dbReference type="Gene3D" id="1.10.510.10">
    <property type="entry name" value="Transferase(Phosphotransferase) domain 1"/>
    <property type="match status" value="1"/>
</dbReference>
<feature type="region of interest" description="Disordered" evidence="20">
    <location>
        <begin position="433"/>
        <end position="453"/>
    </location>
</feature>
<dbReference type="FunFam" id="1.10.510.10:FF:000569">
    <property type="entry name" value="Serine/threonine-protein kinase-like protein CCR4"/>
    <property type="match status" value="1"/>
</dbReference>
<dbReference type="SUPFAM" id="SSF50985">
    <property type="entry name" value="RCC1/BLIP-II"/>
    <property type="match status" value="2"/>
</dbReference>
<keyword evidence="10 19" id="KW-0547">Nucleotide-binding</keyword>
<keyword evidence="16" id="KW-0325">Glycoprotein</keyword>
<evidence type="ECO:0000256" key="19">
    <source>
        <dbReference type="PROSITE-ProRule" id="PRU10141"/>
    </source>
</evidence>
<dbReference type="InterPro" id="IPR011009">
    <property type="entry name" value="Kinase-like_dom_sf"/>
</dbReference>
<dbReference type="PANTHER" id="PTHR46146:SF3">
    <property type="entry name" value="SERINE_THREONINE-PROTEIN KINASE-LIKE PROTEIN CCR3-RELATED"/>
    <property type="match status" value="1"/>
</dbReference>
<evidence type="ECO:0000256" key="4">
    <source>
        <dbReference type="ARBA" id="ARBA00022553"/>
    </source>
</evidence>
<dbReference type="InterPro" id="IPR009091">
    <property type="entry name" value="RCC1/BLIP-II"/>
</dbReference>
<comment type="caution">
    <text evidence="23">The sequence shown here is derived from an EMBL/GenBank/DDBJ whole genome shotgun (WGS) entry which is preliminary data.</text>
</comment>
<keyword evidence="12 19" id="KW-0067">ATP-binding</keyword>